<evidence type="ECO:0000313" key="3">
    <source>
        <dbReference type="Proteomes" id="UP000691718"/>
    </source>
</evidence>
<sequence length="94" mass="10647">MKKKKMKTTTKAQNKKSKKNSRSVKTSKRRRVSSCGDESEEEEDTPCMYCEEVYSVSIEGWISCSLCGRRAHNGCAGIDDDDEATHVCEFCQLK</sequence>
<dbReference type="EMBL" id="CAJQZP010000935">
    <property type="protein sequence ID" value="CAG4998480.1"/>
    <property type="molecule type" value="Genomic_DNA"/>
</dbReference>
<proteinExistence type="predicted"/>
<dbReference type="AlphaFoldDB" id="A0A8S3X851"/>
<feature type="region of interest" description="Disordered" evidence="1">
    <location>
        <begin position="1"/>
        <end position="45"/>
    </location>
</feature>
<name>A0A8S3X851_PARAO</name>
<accession>A0A8S3X851</accession>
<comment type="caution">
    <text evidence="2">The sequence shown here is derived from an EMBL/GenBank/DDBJ whole genome shotgun (WGS) entry which is preliminary data.</text>
</comment>
<reference evidence="2" key="1">
    <citation type="submission" date="2021-04" db="EMBL/GenBank/DDBJ databases">
        <authorList>
            <person name="Tunstrom K."/>
        </authorList>
    </citation>
    <scope>NUCLEOTIDE SEQUENCE</scope>
</reference>
<protein>
    <submittedName>
        <fullName evidence="2">(apollo) hypothetical protein</fullName>
    </submittedName>
</protein>
<dbReference type="Proteomes" id="UP000691718">
    <property type="component" value="Unassembled WGS sequence"/>
</dbReference>
<keyword evidence="3" id="KW-1185">Reference proteome</keyword>
<organism evidence="2 3">
    <name type="scientific">Parnassius apollo</name>
    <name type="common">Apollo butterfly</name>
    <name type="synonym">Papilio apollo</name>
    <dbReference type="NCBI Taxonomy" id="110799"/>
    <lineage>
        <taxon>Eukaryota</taxon>
        <taxon>Metazoa</taxon>
        <taxon>Ecdysozoa</taxon>
        <taxon>Arthropoda</taxon>
        <taxon>Hexapoda</taxon>
        <taxon>Insecta</taxon>
        <taxon>Pterygota</taxon>
        <taxon>Neoptera</taxon>
        <taxon>Endopterygota</taxon>
        <taxon>Lepidoptera</taxon>
        <taxon>Glossata</taxon>
        <taxon>Ditrysia</taxon>
        <taxon>Papilionoidea</taxon>
        <taxon>Papilionidae</taxon>
        <taxon>Parnassiinae</taxon>
        <taxon>Parnassini</taxon>
        <taxon>Parnassius</taxon>
        <taxon>Parnassius</taxon>
    </lineage>
</organism>
<dbReference type="OrthoDB" id="8194222at2759"/>
<evidence type="ECO:0000313" key="2">
    <source>
        <dbReference type="EMBL" id="CAG4998480.1"/>
    </source>
</evidence>
<feature type="compositionally biased region" description="Basic residues" evidence="1">
    <location>
        <begin position="1"/>
        <end position="32"/>
    </location>
</feature>
<gene>
    <name evidence="2" type="ORF">PAPOLLO_LOCUS13396</name>
</gene>
<evidence type="ECO:0000256" key="1">
    <source>
        <dbReference type="SAM" id="MobiDB-lite"/>
    </source>
</evidence>